<dbReference type="PANTHER" id="PTHR34661">
    <property type="entry name" value="INCREASED DNA METHYLATION 3"/>
    <property type="match status" value="1"/>
</dbReference>
<dbReference type="FunFam" id="2.60.40.790:FF:000049">
    <property type="entry name" value="Increased DNA methylation 3"/>
    <property type="match status" value="1"/>
</dbReference>
<proteinExistence type="predicted"/>
<evidence type="ECO:0000313" key="2">
    <source>
        <dbReference type="Proteomes" id="UP000283530"/>
    </source>
</evidence>
<keyword evidence="2" id="KW-1185">Reference proteome</keyword>
<dbReference type="InterPro" id="IPR039321">
    <property type="entry name" value="IDM2/3-like"/>
</dbReference>
<organism evidence="1 2">
    <name type="scientific">Cinnamomum micranthum f. kanehirae</name>
    <dbReference type="NCBI Taxonomy" id="337451"/>
    <lineage>
        <taxon>Eukaryota</taxon>
        <taxon>Viridiplantae</taxon>
        <taxon>Streptophyta</taxon>
        <taxon>Embryophyta</taxon>
        <taxon>Tracheophyta</taxon>
        <taxon>Spermatophyta</taxon>
        <taxon>Magnoliopsida</taxon>
        <taxon>Magnoliidae</taxon>
        <taxon>Laurales</taxon>
        <taxon>Lauraceae</taxon>
        <taxon>Cinnamomum</taxon>
    </lineage>
</organism>
<dbReference type="GO" id="GO:0005634">
    <property type="term" value="C:nucleus"/>
    <property type="evidence" value="ECO:0007669"/>
    <property type="project" value="TreeGrafter"/>
</dbReference>
<reference evidence="1 2" key="1">
    <citation type="journal article" date="2019" name="Nat. Plants">
        <title>Stout camphor tree genome fills gaps in understanding of flowering plant genome evolution.</title>
        <authorList>
            <person name="Chaw S.M."/>
            <person name="Liu Y.C."/>
            <person name="Wu Y.W."/>
            <person name="Wang H.Y."/>
            <person name="Lin C.I."/>
            <person name="Wu C.S."/>
            <person name="Ke H.M."/>
            <person name="Chang L.Y."/>
            <person name="Hsu C.Y."/>
            <person name="Yang H.T."/>
            <person name="Sudianto E."/>
            <person name="Hsu M.H."/>
            <person name="Wu K.P."/>
            <person name="Wang L.N."/>
            <person name="Leebens-Mack J.H."/>
            <person name="Tsai I.J."/>
        </authorList>
    </citation>
    <scope>NUCLEOTIDE SEQUENCE [LARGE SCALE GENOMIC DNA]</scope>
    <source>
        <strain evidence="2">cv. Chaw 1501</strain>
        <tissue evidence="1">Young leaves</tissue>
    </source>
</reference>
<evidence type="ECO:0000313" key="1">
    <source>
        <dbReference type="EMBL" id="RWR94747.1"/>
    </source>
</evidence>
<protein>
    <submittedName>
        <fullName evidence="1">Increased DNA methylation 2-like protein</fullName>
    </submittedName>
</protein>
<comment type="caution">
    <text evidence="1">The sequence shown here is derived from an EMBL/GenBank/DDBJ whole genome shotgun (WGS) entry which is preliminary data.</text>
</comment>
<dbReference type="Gene3D" id="2.60.40.790">
    <property type="match status" value="1"/>
</dbReference>
<dbReference type="Proteomes" id="UP000283530">
    <property type="component" value="Unassembled WGS sequence"/>
</dbReference>
<dbReference type="OrthoDB" id="1927234at2759"/>
<accession>A0A3S3N2L9</accession>
<dbReference type="AlphaFoldDB" id="A0A3S3N2L9"/>
<dbReference type="InterPro" id="IPR008978">
    <property type="entry name" value="HSP20-like_chaperone"/>
</dbReference>
<dbReference type="EMBL" id="QPKB01000011">
    <property type="protein sequence ID" value="RWR94747.1"/>
    <property type="molecule type" value="Genomic_DNA"/>
</dbReference>
<dbReference type="PANTHER" id="PTHR34661:SF3">
    <property type="entry name" value="INCREASED DNA METHYLATION 2"/>
    <property type="match status" value="1"/>
</dbReference>
<dbReference type="CDD" id="cd06464">
    <property type="entry name" value="ACD_sHsps-like"/>
    <property type="match status" value="1"/>
</dbReference>
<name>A0A3S3N2L9_9MAGN</name>
<gene>
    <name evidence="1" type="ORF">CKAN_02405600</name>
</gene>
<sequence>MDHANGELQRSERELPCEMTTALVTAPVVLNHEASTTYMDPSNMDRLFDAAEFVMPLSSRPPPMSANRKVVTDDQKFLLLFIMGTYFGPDLKDERPIKSVFQRETEGLPRYTAERLAGSHIKTVEVERVYYYVLSKAHKSLIMKPSMFHQFLQGGLFSTSEDSVQDKRQFPDLFPLDLHQHVRFKNRYKIIENIAFINHPEISYIAPESVQRFKILAGLEDLMLDRDATKLNGGLRIGAPVDVPVMSSKTPQKRKTYENRDLIMPPVYGVPPYNTPLYSSEPRVSSEPLPTEATAAPVEKAGPALLYLPTAPTTEEWNNMVNAAKTGNEIELTGSIAESPPGPLVGSVAIGTSDDAYYFRVSLPGVKKDENEFSCKFTPEGQVTIEGVTMTGKSLVSKYSQVFEMQTLCLCPPGHFSATFQLPGPIQTKEFYGDFRDDGFLEGVVMRKRD</sequence>